<protein>
    <submittedName>
        <fullName evidence="2">Uncharacterized protein</fullName>
    </submittedName>
</protein>
<comment type="caution">
    <text evidence="2">The sequence shown here is derived from an EMBL/GenBank/DDBJ whole genome shotgun (WGS) entry which is preliminary data.</text>
</comment>
<dbReference type="Proteomes" id="UP000485621">
    <property type="component" value="Unassembled WGS sequence"/>
</dbReference>
<reference evidence="2" key="1">
    <citation type="submission" date="2017-02" db="EMBL/GenBank/DDBJ databases">
        <title>Delving into the versatile metabolic prowess of the omnipresent phylum Bacteroidetes.</title>
        <authorList>
            <person name="Nobu M.K."/>
            <person name="Mei R."/>
            <person name="Narihiro T."/>
            <person name="Kuroda K."/>
            <person name="Liu W.-T."/>
        </authorList>
    </citation>
    <scope>NUCLEOTIDE SEQUENCE</scope>
    <source>
        <strain evidence="2">ADurb.Bin160</strain>
    </source>
</reference>
<evidence type="ECO:0000256" key="1">
    <source>
        <dbReference type="SAM" id="MobiDB-lite"/>
    </source>
</evidence>
<evidence type="ECO:0000313" key="2">
    <source>
        <dbReference type="EMBL" id="OQB41374.1"/>
    </source>
</evidence>
<gene>
    <name evidence="2" type="ORF">BWY04_00878</name>
</gene>
<proteinExistence type="predicted"/>
<sequence>MIESIIPQTKGASNQKNGEEENPILKNLSLKEQVRQIIEMPDEEYSDKILTNQLRQYISAAEKQYYKTISDYKSHMAPSFWETNSTYFNVAGLLGRSYYVQSYPSYIDALRTREIFSFDTKRDMSFILYPKDDAAIQSMLKQKATQLKAEISESIRKGITLDTEIEQQYRDVEEIRQKLTTREERYFEL</sequence>
<accession>A0A1V5ZNA0</accession>
<feature type="region of interest" description="Disordered" evidence="1">
    <location>
        <begin position="1"/>
        <end position="21"/>
    </location>
</feature>
<feature type="compositionally biased region" description="Polar residues" evidence="1">
    <location>
        <begin position="1"/>
        <end position="16"/>
    </location>
</feature>
<organism evidence="2">
    <name type="scientific">candidate division CPR1 bacterium ADurb.Bin160</name>
    <dbReference type="NCBI Taxonomy" id="1852826"/>
    <lineage>
        <taxon>Bacteria</taxon>
        <taxon>candidate division CPR1</taxon>
    </lineage>
</organism>
<dbReference type="AlphaFoldDB" id="A0A1V5ZNA0"/>
<dbReference type="EMBL" id="MWDB01000018">
    <property type="protein sequence ID" value="OQB41374.1"/>
    <property type="molecule type" value="Genomic_DNA"/>
</dbReference>
<name>A0A1V5ZNA0_9BACT</name>